<dbReference type="SUPFAM" id="SSF46626">
    <property type="entry name" value="Cytochrome c"/>
    <property type="match status" value="1"/>
</dbReference>
<proteinExistence type="predicted"/>
<evidence type="ECO:0000313" key="5">
    <source>
        <dbReference type="EMBL" id="SUZ58216.1"/>
    </source>
</evidence>
<feature type="non-terminal residue" evidence="5">
    <location>
        <position position="1"/>
    </location>
</feature>
<dbReference type="PROSITE" id="PS51007">
    <property type="entry name" value="CYTC"/>
    <property type="match status" value="1"/>
</dbReference>
<evidence type="ECO:0000259" key="4">
    <source>
        <dbReference type="PROSITE" id="PS51007"/>
    </source>
</evidence>
<gene>
    <name evidence="5" type="ORF">METZ01_LOCUS11070</name>
</gene>
<organism evidence="5">
    <name type="scientific">marine metagenome</name>
    <dbReference type="NCBI Taxonomy" id="408172"/>
    <lineage>
        <taxon>unclassified sequences</taxon>
        <taxon>metagenomes</taxon>
        <taxon>ecological metagenomes</taxon>
    </lineage>
</organism>
<dbReference type="GO" id="GO:0020037">
    <property type="term" value="F:heme binding"/>
    <property type="evidence" value="ECO:0007669"/>
    <property type="project" value="InterPro"/>
</dbReference>
<dbReference type="AlphaFoldDB" id="A0A381NUC6"/>
<accession>A0A381NUC6</accession>
<dbReference type="GO" id="GO:0009055">
    <property type="term" value="F:electron transfer activity"/>
    <property type="evidence" value="ECO:0007669"/>
    <property type="project" value="InterPro"/>
</dbReference>
<dbReference type="EMBL" id="UINC01000604">
    <property type="protein sequence ID" value="SUZ58216.1"/>
    <property type="molecule type" value="Genomic_DNA"/>
</dbReference>
<keyword evidence="1" id="KW-0349">Heme</keyword>
<dbReference type="InterPro" id="IPR036909">
    <property type="entry name" value="Cyt_c-like_dom_sf"/>
</dbReference>
<dbReference type="Gene3D" id="1.10.760.10">
    <property type="entry name" value="Cytochrome c-like domain"/>
    <property type="match status" value="1"/>
</dbReference>
<keyword evidence="2" id="KW-0479">Metal-binding</keyword>
<evidence type="ECO:0000256" key="2">
    <source>
        <dbReference type="ARBA" id="ARBA00022723"/>
    </source>
</evidence>
<evidence type="ECO:0000256" key="1">
    <source>
        <dbReference type="ARBA" id="ARBA00022617"/>
    </source>
</evidence>
<protein>
    <recommendedName>
        <fullName evidence="4">Cytochrome c domain-containing protein</fullName>
    </recommendedName>
</protein>
<reference evidence="5" key="1">
    <citation type="submission" date="2018-05" db="EMBL/GenBank/DDBJ databases">
        <authorList>
            <person name="Lanie J.A."/>
            <person name="Ng W.-L."/>
            <person name="Kazmierczak K.M."/>
            <person name="Andrzejewski T.M."/>
            <person name="Davidsen T.M."/>
            <person name="Wayne K.J."/>
            <person name="Tettelin H."/>
            <person name="Glass J.I."/>
            <person name="Rusch D."/>
            <person name="Podicherti R."/>
            <person name="Tsui H.-C.T."/>
            <person name="Winkler M.E."/>
        </authorList>
    </citation>
    <scope>NUCLEOTIDE SEQUENCE</scope>
</reference>
<evidence type="ECO:0000256" key="3">
    <source>
        <dbReference type="ARBA" id="ARBA00023004"/>
    </source>
</evidence>
<name>A0A381NUC6_9ZZZZ</name>
<sequence length="144" mass="16040">VIKKLFVLVLVTPLALYLFVLRTETFAMKQTVVLQESSPDRTESSTDESIEDGKRSYIEWCLDCHGESGSGDGPLAGLVREPPSNLTDDVWSTGGTDEDLITVIRNGTRTGMRGYDSKFEAEELQDLVNYIRTLAKQSSPQDYD</sequence>
<feature type="domain" description="Cytochrome c" evidence="4">
    <location>
        <begin position="48"/>
        <end position="135"/>
    </location>
</feature>
<dbReference type="Pfam" id="PF13442">
    <property type="entry name" value="Cytochrome_CBB3"/>
    <property type="match status" value="1"/>
</dbReference>
<keyword evidence="3" id="KW-0408">Iron</keyword>
<dbReference type="InterPro" id="IPR009056">
    <property type="entry name" value="Cyt_c-like_dom"/>
</dbReference>
<dbReference type="GO" id="GO:0046872">
    <property type="term" value="F:metal ion binding"/>
    <property type="evidence" value="ECO:0007669"/>
    <property type="project" value="UniProtKB-KW"/>
</dbReference>